<evidence type="ECO:0000256" key="1">
    <source>
        <dbReference type="SAM" id="MobiDB-lite"/>
    </source>
</evidence>
<organism evidence="2 3">
    <name type="scientific">Batillaria attramentaria</name>
    <dbReference type="NCBI Taxonomy" id="370345"/>
    <lineage>
        <taxon>Eukaryota</taxon>
        <taxon>Metazoa</taxon>
        <taxon>Spiralia</taxon>
        <taxon>Lophotrochozoa</taxon>
        <taxon>Mollusca</taxon>
        <taxon>Gastropoda</taxon>
        <taxon>Caenogastropoda</taxon>
        <taxon>Sorbeoconcha</taxon>
        <taxon>Cerithioidea</taxon>
        <taxon>Batillariidae</taxon>
        <taxon>Batillaria</taxon>
    </lineage>
</organism>
<gene>
    <name evidence="2" type="ORF">BaRGS_00002255</name>
</gene>
<feature type="compositionally biased region" description="Basic residues" evidence="1">
    <location>
        <begin position="1"/>
        <end position="11"/>
    </location>
</feature>
<evidence type="ECO:0000313" key="3">
    <source>
        <dbReference type="Proteomes" id="UP001519460"/>
    </source>
</evidence>
<feature type="region of interest" description="Disordered" evidence="1">
    <location>
        <begin position="1"/>
        <end position="34"/>
    </location>
</feature>
<comment type="caution">
    <text evidence="2">The sequence shown here is derived from an EMBL/GenBank/DDBJ whole genome shotgun (WGS) entry which is preliminary data.</text>
</comment>
<dbReference type="AlphaFoldDB" id="A0ABD0M4D5"/>
<name>A0ABD0M4D5_9CAEN</name>
<feature type="compositionally biased region" description="Basic and acidic residues" evidence="1">
    <location>
        <begin position="24"/>
        <end position="34"/>
    </location>
</feature>
<evidence type="ECO:0000313" key="2">
    <source>
        <dbReference type="EMBL" id="KAK7506780.1"/>
    </source>
</evidence>
<accession>A0ABD0M4D5</accession>
<dbReference type="EMBL" id="JACVVK020000006">
    <property type="protein sequence ID" value="KAK7506780.1"/>
    <property type="molecule type" value="Genomic_DNA"/>
</dbReference>
<sequence>MSRTTSKHKQAHYTAPQFRGPGDLGHHDLTPPYHRREMRGTSILVGGFDWHLNKCNAQVYRSREACTLLMQLSSAAASITSPPLRCFLREDVCLLLLVFV</sequence>
<reference evidence="2 3" key="1">
    <citation type="journal article" date="2023" name="Sci. Data">
        <title>Genome assembly of the Korean intertidal mud-creeper Batillaria attramentaria.</title>
        <authorList>
            <person name="Patra A.K."/>
            <person name="Ho P.T."/>
            <person name="Jun S."/>
            <person name="Lee S.J."/>
            <person name="Kim Y."/>
            <person name="Won Y.J."/>
        </authorList>
    </citation>
    <scope>NUCLEOTIDE SEQUENCE [LARGE SCALE GENOMIC DNA]</scope>
    <source>
        <strain evidence="2">Wonlab-2016</strain>
    </source>
</reference>
<dbReference type="Proteomes" id="UP001519460">
    <property type="component" value="Unassembled WGS sequence"/>
</dbReference>
<proteinExistence type="predicted"/>
<protein>
    <submittedName>
        <fullName evidence="2">Uncharacterized protein</fullName>
    </submittedName>
</protein>
<keyword evidence="3" id="KW-1185">Reference proteome</keyword>